<dbReference type="EMBL" id="RCIY01000114">
    <property type="protein sequence ID" value="TGG75505.1"/>
    <property type="molecule type" value="Genomic_DNA"/>
</dbReference>
<dbReference type="InterPro" id="IPR009003">
    <property type="entry name" value="Peptidase_S1_PA"/>
</dbReference>
<dbReference type="InterPro" id="IPR036034">
    <property type="entry name" value="PDZ_sf"/>
</dbReference>
<dbReference type="PROSITE" id="PS50106">
    <property type="entry name" value="PDZ"/>
    <property type="match status" value="1"/>
</dbReference>
<dbReference type="InterPro" id="IPR001478">
    <property type="entry name" value="PDZ"/>
</dbReference>
<evidence type="ECO:0000256" key="1">
    <source>
        <dbReference type="ARBA" id="ARBA00022670"/>
    </source>
</evidence>
<dbReference type="PRINTS" id="PR00834">
    <property type="entry name" value="PROTEASES2C"/>
</dbReference>
<evidence type="ECO:0000313" key="6">
    <source>
        <dbReference type="Proteomes" id="UP000298111"/>
    </source>
</evidence>
<name>A0A6C1CB24_9ACTN</name>
<dbReference type="PANTHER" id="PTHR43343:SF3">
    <property type="entry name" value="PROTEASE DO-LIKE 8, CHLOROPLASTIC"/>
    <property type="match status" value="1"/>
</dbReference>
<keyword evidence="4" id="KW-0472">Membrane</keyword>
<evidence type="ECO:0000256" key="4">
    <source>
        <dbReference type="SAM" id="Phobius"/>
    </source>
</evidence>
<gene>
    <name evidence="5" type="ORF">D8771_31245</name>
</gene>
<comment type="caution">
    <text evidence="5">The sequence shown here is derived from an EMBL/GenBank/DDBJ whole genome shotgun (WGS) entry which is preliminary data.</text>
</comment>
<feature type="transmembrane region" description="Helical" evidence="4">
    <location>
        <begin position="212"/>
        <end position="234"/>
    </location>
</feature>
<feature type="compositionally biased region" description="Gly residues" evidence="3">
    <location>
        <begin position="174"/>
        <end position="187"/>
    </location>
</feature>
<feature type="compositionally biased region" description="Low complexity" evidence="3">
    <location>
        <begin position="23"/>
        <end position="43"/>
    </location>
</feature>
<dbReference type="GO" id="GO:0006508">
    <property type="term" value="P:proteolysis"/>
    <property type="evidence" value="ECO:0007669"/>
    <property type="project" value="UniProtKB-KW"/>
</dbReference>
<dbReference type="SMART" id="SM00228">
    <property type="entry name" value="PDZ"/>
    <property type="match status" value="1"/>
</dbReference>
<accession>A0A6C1CB24</accession>
<feature type="compositionally biased region" description="Pro residues" evidence="3">
    <location>
        <begin position="97"/>
        <end position="121"/>
    </location>
</feature>
<dbReference type="Gene3D" id="2.30.42.10">
    <property type="match status" value="1"/>
</dbReference>
<dbReference type="InterPro" id="IPR051201">
    <property type="entry name" value="Chloro_Bact_Ser_Proteases"/>
</dbReference>
<dbReference type="InterPro" id="IPR001940">
    <property type="entry name" value="Peptidase_S1C"/>
</dbReference>
<organism evidence="5 6">
    <name type="scientific">Streptomyces albus</name>
    <dbReference type="NCBI Taxonomy" id="1888"/>
    <lineage>
        <taxon>Bacteria</taxon>
        <taxon>Bacillati</taxon>
        <taxon>Actinomycetota</taxon>
        <taxon>Actinomycetes</taxon>
        <taxon>Kitasatosporales</taxon>
        <taxon>Streptomycetaceae</taxon>
        <taxon>Streptomyces</taxon>
    </lineage>
</organism>
<keyword evidence="4" id="KW-0812">Transmembrane</keyword>
<dbReference type="GO" id="GO:0004252">
    <property type="term" value="F:serine-type endopeptidase activity"/>
    <property type="evidence" value="ECO:0007669"/>
    <property type="project" value="InterPro"/>
</dbReference>
<dbReference type="SUPFAM" id="SSF50494">
    <property type="entry name" value="Trypsin-like serine proteases"/>
    <property type="match status" value="1"/>
</dbReference>
<keyword evidence="2" id="KW-0378">Hydrolase</keyword>
<dbReference type="PANTHER" id="PTHR43343">
    <property type="entry name" value="PEPTIDASE S12"/>
    <property type="match status" value="1"/>
</dbReference>
<keyword evidence="1" id="KW-0645">Protease</keyword>
<proteinExistence type="predicted"/>
<dbReference type="Pfam" id="PF13365">
    <property type="entry name" value="Trypsin_2"/>
    <property type="match status" value="1"/>
</dbReference>
<evidence type="ECO:0000256" key="2">
    <source>
        <dbReference type="ARBA" id="ARBA00022801"/>
    </source>
</evidence>
<protein>
    <submittedName>
        <fullName evidence="5">PDZ domain-containing protein</fullName>
    </submittedName>
</protein>
<dbReference type="AlphaFoldDB" id="A0A6C1CB24"/>
<dbReference type="SUPFAM" id="SSF50156">
    <property type="entry name" value="PDZ domain-like"/>
    <property type="match status" value="1"/>
</dbReference>
<keyword evidence="4" id="KW-1133">Transmembrane helix</keyword>
<dbReference type="Proteomes" id="UP000298111">
    <property type="component" value="Unassembled WGS sequence"/>
</dbReference>
<feature type="region of interest" description="Disordered" evidence="3">
    <location>
        <begin position="1"/>
        <end position="204"/>
    </location>
</feature>
<evidence type="ECO:0000313" key="5">
    <source>
        <dbReference type="EMBL" id="TGG75505.1"/>
    </source>
</evidence>
<dbReference type="Gene3D" id="2.40.10.120">
    <property type="match status" value="1"/>
</dbReference>
<dbReference type="Pfam" id="PF13180">
    <property type="entry name" value="PDZ_2"/>
    <property type="match status" value="1"/>
</dbReference>
<feature type="compositionally biased region" description="Pro residues" evidence="3">
    <location>
        <begin position="55"/>
        <end position="82"/>
    </location>
</feature>
<sequence>MDEPKGTGQPSTWRSRPRRAAEGRTATGAEPPAASEAAGAADAPCEPLHGVDPYATPPYGEPGPWAPAPPVQRPAVTPPRGVPLPGATPAHGTPLPSATPPHGVPAPSVTPPRGIPAPALPPQQGAGSSPVTPSDSAPAPSHEDAAPPHGTLPHGVPVSAATPPHGVRVPGQGTAAGGAGEWPGGRGYAFQQPVPGPAARPPRSTASRLSRLAVGACALALVAGVAGGLIGAYVERHGQVTDIELPQAGADPAADGGPRPKGSIAGIARRALPGVVTLHARGGGSEATGTGFVLDRRGHILTNNHVVESAKGADAVRVTFSSGQTATGRVVGSDSGYDLAVVEVSGVSGLRPLPLGDSDAVRVGDPVVAIGAPYDLDGTVTTGIISAKERPITAGGEEPGSEMSYVDALQTDAPINPGNSGGPLMDGRGRVIGVNSAIKAAGSGSALPDGKSGGSIGLGFAIPVNQARRVAEELINDGRATHPVIGVTLDMEYRGEGARIGGSGGGGEAVAKGGPADEAGLAEGDVITRVNGKAVADGEELIVRVRSHRPGDRLELVVRRGGAGGAERSVSLTLGSASG</sequence>
<reference evidence="5 6" key="1">
    <citation type="submission" date="2018-10" db="EMBL/GenBank/DDBJ databases">
        <title>Isolation of pseudouridimycin from Streptomyces albus DSM 40763.</title>
        <authorList>
            <person name="Rosenqvist P."/>
            <person name="Metsae-Ketelae M."/>
            <person name="Virta P."/>
        </authorList>
    </citation>
    <scope>NUCLEOTIDE SEQUENCE [LARGE SCALE GENOMIC DNA]</scope>
    <source>
        <strain evidence="5 6">DSM 40763</strain>
    </source>
</reference>
<dbReference type="RefSeq" id="WP_016469587.1">
    <property type="nucleotide sequence ID" value="NZ_BBQG01000021.1"/>
</dbReference>
<evidence type="ECO:0000256" key="3">
    <source>
        <dbReference type="SAM" id="MobiDB-lite"/>
    </source>
</evidence>
<dbReference type="GeneID" id="75181528"/>